<comment type="caution">
    <text evidence="1">The sequence shown here is derived from an EMBL/GenBank/DDBJ whole genome shotgun (WGS) entry which is preliminary data.</text>
</comment>
<reference evidence="1" key="1">
    <citation type="submission" date="2020-06" db="EMBL/GenBank/DDBJ databases">
        <authorList>
            <person name="Li T."/>
            <person name="Hu X."/>
            <person name="Zhang T."/>
            <person name="Song X."/>
            <person name="Zhang H."/>
            <person name="Dai N."/>
            <person name="Sheng W."/>
            <person name="Hou X."/>
            <person name="Wei L."/>
        </authorList>
    </citation>
    <scope>NUCLEOTIDE SEQUENCE</scope>
    <source>
        <strain evidence="1">K16</strain>
        <tissue evidence="1">Leaf</tissue>
    </source>
</reference>
<accession>A0AAE1W8D4</accession>
<dbReference type="Pfam" id="PF02992">
    <property type="entry name" value="Transposase_21"/>
    <property type="match status" value="1"/>
</dbReference>
<reference evidence="1" key="2">
    <citation type="journal article" date="2024" name="Plant">
        <title>Genomic evolution and insights into agronomic trait innovations of Sesamum species.</title>
        <authorList>
            <person name="Miao H."/>
            <person name="Wang L."/>
            <person name="Qu L."/>
            <person name="Liu H."/>
            <person name="Sun Y."/>
            <person name="Le M."/>
            <person name="Wang Q."/>
            <person name="Wei S."/>
            <person name="Zheng Y."/>
            <person name="Lin W."/>
            <person name="Duan Y."/>
            <person name="Cao H."/>
            <person name="Xiong S."/>
            <person name="Wang X."/>
            <person name="Wei L."/>
            <person name="Li C."/>
            <person name="Ma Q."/>
            <person name="Ju M."/>
            <person name="Zhao R."/>
            <person name="Li G."/>
            <person name="Mu C."/>
            <person name="Tian Q."/>
            <person name="Mei H."/>
            <person name="Zhang T."/>
            <person name="Gao T."/>
            <person name="Zhang H."/>
        </authorList>
    </citation>
    <scope>NUCLEOTIDE SEQUENCE</scope>
    <source>
        <strain evidence="1">K16</strain>
    </source>
</reference>
<name>A0AAE1W8D4_9LAMI</name>
<dbReference type="EMBL" id="JACGWL010000014">
    <property type="protein sequence ID" value="KAK4388614.1"/>
    <property type="molecule type" value="Genomic_DNA"/>
</dbReference>
<protein>
    <submittedName>
        <fullName evidence="1">Uncharacterized protein</fullName>
    </submittedName>
</protein>
<evidence type="ECO:0000313" key="1">
    <source>
        <dbReference type="EMBL" id="KAK4388614.1"/>
    </source>
</evidence>
<dbReference type="AlphaFoldDB" id="A0AAE1W8D4"/>
<gene>
    <name evidence="1" type="ORF">Sango_2468000</name>
</gene>
<proteinExistence type="predicted"/>
<dbReference type="PANTHER" id="PTHR10775:SF188">
    <property type="entry name" value="TRANSPOSASE-ASSOCIATED DOMAIN-CONTAINING PROTEIN"/>
    <property type="match status" value="1"/>
</dbReference>
<evidence type="ECO:0000313" key="2">
    <source>
        <dbReference type="Proteomes" id="UP001289374"/>
    </source>
</evidence>
<dbReference type="Proteomes" id="UP001289374">
    <property type="component" value="Unassembled WGS sequence"/>
</dbReference>
<sequence length="203" mass="23774">MCMSYEYIFLTNVIPGPYLDPLIEELQNLWHVGVLTRDSAKNETFTMRVELIWIMNELPAYGMAFGRSTTGVLWCPVCMKTTCSFYLQNGKMEDNLNAQKDLKIICNRSKLEVDDMRLNMMPKIVYTLTKEQRRRICEWITHLKFSDGYTSNLAHCVDMNELMLHGMKSHDYHVFMKKLIPIAFYKMLPESMWSALAEVSLLF</sequence>
<keyword evidence="2" id="KW-1185">Reference proteome</keyword>
<dbReference type="PANTHER" id="PTHR10775">
    <property type="entry name" value="OS08G0208400 PROTEIN"/>
    <property type="match status" value="1"/>
</dbReference>
<dbReference type="InterPro" id="IPR004242">
    <property type="entry name" value="Transposase_21"/>
</dbReference>
<organism evidence="1 2">
    <name type="scientific">Sesamum angolense</name>
    <dbReference type="NCBI Taxonomy" id="2727404"/>
    <lineage>
        <taxon>Eukaryota</taxon>
        <taxon>Viridiplantae</taxon>
        <taxon>Streptophyta</taxon>
        <taxon>Embryophyta</taxon>
        <taxon>Tracheophyta</taxon>
        <taxon>Spermatophyta</taxon>
        <taxon>Magnoliopsida</taxon>
        <taxon>eudicotyledons</taxon>
        <taxon>Gunneridae</taxon>
        <taxon>Pentapetalae</taxon>
        <taxon>asterids</taxon>
        <taxon>lamiids</taxon>
        <taxon>Lamiales</taxon>
        <taxon>Pedaliaceae</taxon>
        <taxon>Sesamum</taxon>
    </lineage>
</organism>